<keyword evidence="4" id="KW-1134">Transmembrane beta strand</keyword>
<keyword evidence="3" id="KW-0813">Transport</keyword>
<reference evidence="10" key="1">
    <citation type="submission" date="2016-09" db="EMBL/GenBank/DDBJ databases">
        <title>Comparative genomics of the Campylobacter concisus group.</title>
        <authorList>
            <person name="Miller W.G."/>
            <person name="Yee E."/>
            <person name="Chapman M.H."/>
            <person name="Huynh S."/>
            <person name="Bono J.L."/>
            <person name="On S.L.W."/>
            <person name="StLeger J."/>
            <person name="Foster G."/>
            <person name="Parker C.T."/>
        </authorList>
    </citation>
    <scope>NUCLEOTIDE SEQUENCE [LARGE SCALE GENOMIC DNA]</scope>
    <source>
        <strain evidence="10">RM18021</strain>
    </source>
</reference>
<keyword evidence="5" id="KW-0812">Transmembrane</keyword>
<dbReference type="InterPro" id="IPR003423">
    <property type="entry name" value="OMP_efflux"/>
</dbReference>
<dbReference type="Proteomes" id="UP000190868">
    <property type="component" value="Chromosome"/>
</dbReference>
<evidence type="ECO:0000256" key="6">
    <source>
        <dbReference type="ARBA" id="ARBA00023136"/>
    </source>
</evidence>
<keyword evidence="8" id="KW-0732">Signal</keyword>
<evidence type="ECO:0000256" key="3">
    <source>
        <dbReference type="ARBA" id="ARBA00022448"/>
    </source>
</evidence>
<evidence type="ECO:0000313" key="9">
    <source>
        <dbReference type="EMBL" id="AQW88215.1"/>
    </source>
</evidence>
<dbReference type="PANTHER" id="PTHR30026">
    <property type="entry name" value="OUTER MEMBRANE PROTEIN TOLC"/>
    <property type="match status" value="1"/>
</dbReference>
<dbReference type="SUPFAM" id="SSF56954">
    <property type="entry name" value="Outer membrane efflux proteins (OEP)"/>
    <property type="match status" value="1"/>
</dbReference>
<dbReference type="GO" id="GO:0009279">
    <property type="term" value="C:cell outer membrane"/>
    <property type="evidence" value="ECO:0007669"/>
    <property type="project" value="UniProtKB-SubCell"/>
</dbReference>
<keyword evidence="10" id="KW-1185">Reference proteome</keyword>
<evidence type="ECO:0000256" key="2">
    <source>
        <dbReference type="ARBA" id="ARBA00007613"/>
    </source>
</evidence>
<protein>
    <submittedName>
        <fullName evidence="9">Type I secretion system, outer membrane protein, TolC family</fullName>
    </submittedName>
</protein>
<proteinExistence type="inferred from homology"/>
<accession>A0A1S6U959</accession>
<evidence type="ECO:0000256" key="5">
    <source>
        <dbReference type="ARBA" id="ARBA00022692"/>
    </source>
</evidence>
<dbReference type="InterPro" id="IPR051906">
    <property type="entry name" value="TolC-like"/>
</dbReference>
<keyword evidence="6" id="KW-0472">Membrane</keyword>
<organism evidence="9 10">
    <name type="scientific">Campylobacter pinnipediorum subsp. caledonicus</name>
    <dbReference type="NCBI Taxonomy" id="1874362"/>
    <lineage>
        <taxon>Bacteria</taxon>
        <taxon>Pseudomonadati</taxon>
        <taxon>Campylobacterota</taxon>
        <taxon>Epsilonproteobacteria</taxon>
        <taxon>Campylobacterales</taxon>
        <taxon>Campylobacteraceae</taxon>
        <taxon>Campylobacter</taxon>
    </lineage>
</organism>
<evidence type="ECO:0000256" key="4">
    <source>
        <dbReference type="ARBA" id="ARBA00022452"/>
    </source>
</evidence>
<dbReference type="Gene3D" id="1.20.1600.10">
    <property type="entry name" value="Outer membrane efflux proteins (OEP)"/>
    <property type="match status" value="1"/>
</dbReference>
<comment type="similarity">
    <text evidence="2">Belongs to the outer membrane factor (OMF) (TC 1.B.17) family.</text>
</comment>
<dbReference type="PANTHER" id="PTHR30026:SF22">
    <property type="entry name" value="OUTER MEMBRANE EFFLUX PROTEIN"/>
    <property type="match status" value="1"/>
</dbReference>
<dbReference type="PROSITE" id="PS51257">
    <property type="entry name" value="PROKAR_LIPOPROTEIN"/>
    <property type="match status" value="1"/>
</dbReference>
<dbReference type="EMBL" id="CP017258">
    <property type="protein sequence ID" value="AQW88215.1"/>
    <property type="molecule type" value="Genomic_DNA"/>
</dbReference>
<evidence type="ECO:0000256" key="7">
    <source>
        <dbReference type="ARBA" id="ARBA00023237"/>
    </source>
</evidence>
<feature type="signal peptide" evidence="8">
    <location>
        <begin position="1"/>
        <end position="20"/>
    </location>
</feature>
<dbReference type="AlphaFoldDB" id="A0A1S6U959"/>
<dbReference type="GO" id="GO:0015562">
    <property type="term" value="F:efflux transmembrane transporter activity"/>
    <property type="evidence" value="ECO:0007669"/>
    <property type="project" value="InterPro"/>
</dbReference>
<dbReference type="GO" id="GO:1990281">
    <property type="term" value="C:efflux pump complex"/>
    <property type="evidence" value="ECO:0007669"/>
    <property type="project" value="TreeGrafter"/>
</dbReference>
<dbReference type="Pfam" id="PF02321">
    <property type="entry name" value="OEP"/>
    <property type="match status" value="1"/>
</dbReference>
<keyword evidence="7" id="KW-0998">Cell outer membrane</keyword>
<evidence type="ECO:0000313" key="10">
    <source>
        <dbReference type="Proteomes" id="UP000190868"/>
    </source>
</evidence>
<evidence type="ECO:0000256" key="8">
    <source>
        <dbReference type="SAM" id="SignalP"/>
    </source>
</evidence>
<name>A0A1S6U959_9BACT</name>
<feature type="chain" id="PRO_5012187716" evidence="8">
    <location>
        <begin position="21"/>
        <end position="582"/>
    </location>
</feature>
<dbReference type="GO" id="GO:0015288">
    <property type="term" value="F:porin activity"/>
    <property type="evidence" value="ECO:0007669"/>
    <property type="project" value="TreeGrafter"/>
</dbReference>
<sequence length="582" mass="65974">MKKVVSVSVFVALGISCLNAEDLAYRIFVGTYDKNRSDEAISSVINELQERVKGAGDLYKFDSYVSGNKQKVLFVDTKPISKVEADKLLSKIRQVSGHEDSFIKIKKESDYKIVSENIKDVQTSQHKPLIDEYLSQPVVNDMPIDKADEQSNFINKKTLSLDSVVKTVLNENPNIKASEFSYLQVGKDLKIAKNAYYPTLDLSSHVGYESKRLDDGSSTRKGDGRVSGSTLTLTENIYNGGADKNRINSQNARLDSAAYSISQTADRLSLQVVNAYLELIKTKKILDIEEQSVKSHEEIYNQIRERAQAGFGVASEERQAGSRYTLAQSNLISAQNNYIDAVTTFEKLYGHKVEVEKLTFPEFQIILPSSEKDVYDRAMLCNPSILVQKSNIAMSESVVKEKEAPFKPKLDLEVSGKYDHSNVLYDNYEDATFDALLRFKYNIYNKGIDKLDKEKSQLLVSQEQQALDALTRDLQESLKFSWQNYVLEQKKMAYLNEHVEYAKLTLDSYQDEFKIGRRDLINLLDAENEYNSALKETIDNETALLYAKYRLLDNMGLITDSFEPGFAKKYIQGACSIENDLR</sequence>
<evidence type="ECO:0000256" key="1">
    <source>
        <dbReference type="ARBA" id="ARBA00004442"/>
    </source>
</evidence>
<dbReference type="NCBIfam" id="TIGR01844">
    <property type="entry name" value="type_I_sec_TolC"/>
    <property type="match status" value="1"/>
</dbReference>
<comment type="subcellular location">
    <subcellularLocation>
        <location evidence="1">Cell outer membrane</location>
    </subcellularLocation>
</comment>
<gene>
    <name evidence="9" type="ORF">CPIN18021_1427</name>
</gene>
<dbReference type="InterPro" id="IPR010130">
    <property type="entry name" value="T1SS_OMP_TolC"/>
</dbReference>